<name>A0A1X7TQ80_AMPQE</name>
<dbReference type="PROSITE" id="PS51349">
    <property type="entry name" value="FMN_HYDROXY_ACID_DH_2"/>
    <property type="match status" value="1"/>
</dbReference>
<comment type="catalytic activity">
    <reaction evidence="6">
        <text>2-hydroxyoctanoate + O2 = 2-oxooctanoate + H2O2</text>
        <dbReference type="Rhea" id="RHEA:67940"/>
        <dbReference type="ChEBI" id="CHEBI:15379"/>
        <dbReference type="ChEBI" id="CHEBI:16240"/>
        <dbReference type="ChEBI" id="CHEBI:133514"/>
        <dbReference type="ChEBI" id="CHEBI:176689"/>
    </reaction>
    <physiologicalReaction direction="left-to-right" evidence="6">
        <dbReference type="Rhea" id="RHEA:67941"/>
    </physiologicalReaction>
</comment>
<dbReference type="GO" id="GO:0001561">
    <property type="term" value="P:fatty acid alpha-oxidation"/>
    <property type="evidence" value="ECO:0007669"/>
    <property type="project" value="TreeGrafter"/>
</dbReference>
<dbReference type="PROSITE" id="PS00557">
    <property type="entry name" value="FMN_HYDROXY_ACID_DH_1"/>
    <property type="match status" value="1"/>
</dbReference>
<sequence>MATRRLICLEEYEEEARSILDRNAWGYYSSGATTEYTLRDNVQAYNRYSIFPRVLVDVSLIDMSVRLLGDTIDMPIGISPTAMQCLAHPDGEKATARAAARMGTCLTLSSWSTTNIEEVAKHNGSHSFRWFQLYVYKDNNLTIDLVRRAEREGFKALVVTVDTPELGLRYGDKRNKFSLPRHLKLANFSERDSSSLASSGGSALQEYVKKLIDPSLVWDGIDWLRSITRLPIVLKGVLRADDAREAMKHDIQGILVSNHGARQLDTVPATIDALSGIVEAVKGSNIEVYLDGGIRHGTDVFKALALGARCVFIGRPVLWGLAVNGEEGVCEVLSILREEFRQAMVLSGTPNISSITKDLVMHRSHAKL</sequence>
<dbReference type="InterPro" id="IPR012133">
    <property type="entry name" value="Alpha-hydoxy_acid_DH_FMN"/>
</dbReference>
<dbReference type="InterPro" id="IPR008259">
    <property type="entry name" value="FMN_hydac_DH_AS"/>
</dbReference>
<feature type="binding site" evidence="8">
    <location>
        <position position="109"/>
    </location>
    <ligand>
        <name>FMN</name>
        <dbReference type="ChEBI" id="CHEBI:58210"/>
    </ligand>
</feature>
<feature type="binding site" evidence="8">
    <location>
        <position position="134"/>
    </location>
    <ligand>
        <name>glyoxylate</name>
        <dbReference type="ChEBI" id="CHEBI:36655"/>
    </ligand>
</feature>
<dbReference type="InterPro" id="IPR013785">
    <property type="entry name" value="Aldolase_TIM"/>
</dbReference>
<feature type="binding site" evidence="8">
    <location>
        <position position="160"/>
    </location>
    <ligand>
        <name>FMN</name>
        <dbReference type="ChEBI" id="CHEBI:58210"/>
    </ligand>
</feature>
<dbReference type="EC" id="1.1.3.15" evidence="2"/>
<evidence type="ECO:0000256" key="1">
    <source>
        <dbReference type="ARBA" id="ARBA00001917"/>
    </source>
</evidence>
<dbReference type="SUPFAM" id="SSF51395">
    <property type="entry name" value="FMN-linked oxidoreductases"/>
    <property type="match status" value="1"/>
</dbReference>
<evidence type="ECO:0000256" key="5">
    <source>
        <dbReference type="ARBA" id="ARBA00029325"/>
    </source>
</evidence>
<feature type="active site" description="Proton acceptor" evidence="7">
    <location>
        <position position="259"/>
    </location>
</feature>
<dbReference type="CDD" id="cd02809">
    <property type="entry name" value="alpha_hydroxyacid_oxid_FMN"/>
    <property type="match status" value="1"/>
</dbReference>
<dbReference type="PANTHER" id="PTHR10578:SF149">
    <property type="entry name" value="2-HYDROXYACID OXIDASE 2"/>
    <property type="match status" value="1"/>
</dbReference>
<protein>
    <recommendedName>
        <fullName evidence="2">(S)-2-hydroxy-acid oxidase</fullName>
        <ecNumber evidence="2">1.1.3.15</ecNumber>
    </recommendedName>
</protein>
<feature type="binding site" evidence="8">
    <location>
        <begin position="314"/>
        <end position="315"/>
    </location>
    <ligand>
        <name>FMN</name>
        <dbReference type="ChEBI" id="CHEBI:58210"/>
    </ligand>
</feature>
<dbReference type="GO" id="GO:0010181">
    <property type="term" value="F:FMN binding"/>
    <property type="evidence" value="ECO:0007669"/>
    <property type="project" value="InterPro"/>
</dbReference>
<feature type="binding site" evidence="8">
    <location>
        <position position="235"/>
    </location>
    <ligand>
        <name>FMN</name>
        <dbReference type="ChEBI" id="CHEBI:58210"/>
    </ligand>
</feature>
<evidence type="ECO:0000256" key="6">
    <source>
        <dbReference type="ARBA" id="ARBA00029327"/>
    </source>
</evidence>
<dbReference type="InterPro" id="IPR000262">
    <property type="entry name" value="FMN-dep_DH"/>
</dbReference>
<dbReference type="OrthoDB" id="25826at2759"/>
<keyword evidence="8" id="KW-0288">FMN</keyword>
<evidence type="ECO:0000256" key="4">
    <source>
        <dbReference type="ARBA" id="ARBA00024042"/>
    </source>
</evidence>
<proteinExistence type="inferred from homology"/>
<feature type="binding site" evidence="8">
    <location>
        <position position="27"/>
    </location>
    <ligand>
        <name>glyoxylate</name>
        <dbReference type="ChEBI" id="CHEBI:36655"/>
    </ligand>
</feature>
<comment type="catalytic activity">
    <reaction evidence="5">
        <text>a (2S)-2-hydroxycarboxylate + O2 = a 2-oxocarboxylate + H2O2</text>
        <dbReference type="Rhea" id="RHEA:16789"/>
        <dbReference type="ChEBI" id="CHEBI:15379"/>
        <dbReference type="ChEBI" id="CHEBI:16240"/>
        <dbReference type="ChEBI" id="CHEBI:35179"/>
        <dbReference type="ChEBI" id="CHEBI:58123"/>
        <dbReference type="EC" id="1.1.3.15"/>
    </reaction>
    <physiologicalReaction direction="left-to-right" evidence="5">
        <dbReference type="Rhea" id="RHEA:16790"/>
    </physiologicalReaction>
</comment>
<dbReference type="eggNOG" id="KOG0538">
    <property type="taxonomic scope" value="Eukaryota"/>
</dbReference>
<dbReference type="GO" id="GO:0003973">
    <property type="term" value="F:(S)-2-hydroxy-acid oxidase activity"/>
    <property type="evidence" value="ECO:0007669"/>
    <property type="project" value="UniProtKB-EC"/>
</dbReference>
<evidence type="ECO:0000256" key="8">
    <source>
        <dbReference type="PIRSR" id="PIRSR000138-2"/>
    </source>
</evidence>
<dbReference type="AlphaFoldDB" id="A0A1X7TQ80"/>
<feature type="binding site" evidence="8">
    <location>
        <position position="262"/>
    </location>
    <ligand>
        <name>glyoxylate</name>
        <dbReference type="ChEBI" id="CHEBI:36655"/>
    </ligand>
</feature>
<feature type="binding site" evidence="8">
    <location>
        <position position="257"/>
    </location>
    <ligand>
        <name>FMN</name>
        <dbReference type="ChEBI" id="CHEBI:58210"/>
    </ligand>
</feature>
<dbReference type="PIRSF" id="PIRSF000138">
    <property type="entry name" value="Al-hdrx_acd_dh"/>
    <property type="match status" value="1"/>
</dbReference>
<evidence type="ECO:0000256" key="7">
    <source>
        <dbReference type="PIRSR" id="PIRSR000138-1"/>
    </source>
</evidence>
<keyword evidence="3" id="KW-0560">Oxidoreductase</keyword>
<evidence type="ECO:0000259" key="9">
    <source>
        <dbReference type="PROSITE" id="PS51349"/>
    </source>
</evidence>
<feature type="binding site" evidence="8">
    <location>
        <position position="259"/>
    </location>
    <ligand>
        <name>glyoxylate</name>
        <dbReference type="ChEBI" id="CHEBI:36655"/>
    </ligand>
</feature>
<dbReference type="InParanoid" id="A0A1X7TQ80"/>
<accession>A0A1X7TQ80</accession>
<dbReference type="FunFam" id="3.20.20.70:FF:000056">
    <property type="entry name" value="hydroxyacid oxidase 2"/>
    <property type="match status" value="1"/>
</dbReference>
<dbReference type="GO" id="GO:0005782">
    <property type="term" value="C:peroxisomal matrix"/>
    <property type="evidence" value="ECO:0007669"/>
    <property type="project" value="TreeGrafter"/>
</dbReference>
<feature type="binding site" evidence="8">
    <location>
        <begin position="291"/>
        <end position="295"/>
    </location>
    <ligand>
        <name>FMN</name>
        <dbReference type="ChEBI" id="CHEBI:58210"/>
    </ligand>
</feature>
<feature type="domain" description="FMN hydroxy acid dehydrogenase" evidence="9">
    <location>
        <begin position="1"/>
        <end position="365"/>
    </location>
</feature>
<dbReference type="InterPro" id="IPR037396">
    <property type="entry name" value="FMN_HAD"/>
</dbReference>
<feature type="binding site" evidence="8">
    <location>
        <begin position="80"/>
        <end position="82"/>
    </location>
    <ligand>
        <name>FMN</name>
        <dbReference type="ChEBI" id="CHEBI:58210"/>
    </ligand>
</feature>
<feature type="binding site" evidence="8">
    <location>
        <position position="132"/>
    </location>
    <ligand>
        <name>glyoxylate</name>
        <dbReference type="ChEBI" id="CHEBI:36655"/>
    </ligand>
</feature>
<comment type="cofactor">
    <cofactor evidence="1">
        <name>FMN</name>
        <dbReference type="ChEBI" id="CHEBI:58210"/>
    </cofactor>
</comment>
<evidence type="ECO:0000256" key="2">
    <source>
        <dbReference type="ARBA" id="ARBA00013087"/>
    </source>
</evidence>
<dbReference type="FunCoup" id="A0A1X7TQ80">
    <property type="interactions" value="100"/>
</dbReference>
<dbReference type="PANTHER" id="PTHR10578">
    <property type="entry name" value="S -2-HYDROXY-ACID OXIDASE-RELATED"/>
    <property type="match status" value="1"/>
</dbReference>
<comment type="similarity">
    <text evidence="4">Belongs to the FMN-dependent alpha-hydroxy acid dehydrogenase family.</text>
</comment>
<organism evidence="10">
    <name type="scientific">Amphimedon queenslandica</name>
    <name type="common">Sponge</name>
    <dbReference type="NCBI Taxonomy" id="400682"/>
    <lineage>
        <taxon>Eukaryota</taxon>
        <taxon>Metazoa</taxon>
        <taxon>Porifera</taxon>
        <taxon>Demospongiae</taxon>
        <taxon>Heteroscleromorpha</taxon>
        <taxon>Haplosclerida</taxon>
        <taxon>Niphatidae</taxon>
        <taxon>Amphimedon</taxon>
    </lineage>
</organism>
<dbReference type="EnsemblMetazoa" id="Aqu2.1.16956_001">
    <property type="protein sequence ID" value="Aqu2.1.16956_001"/>
    <property type="gene ID" value="Aqu2.1.16956"/>
</dbReference>
<evidence type="ECO:0000256" key="3">
    <source>
        <dbReference type="ARBA" id="ARBA00023002"/>
    </source>
</evidence>
<reference evidence="10" key="1">
    <citation type="submission" date="2017-05" db="UniProtKB">
        <authorList>
            <consortium name="EnsemblMetazoa"/>
        </authorList>
    </citation>
    <scope>IDENTIFICATION</scope>
</reference>
<keyword evidence="8" id="KW-0285">Flavoprotein</keyword>
<evidence type="ECO:0000313" key="10">
    <source>
        <dbReference type="EnsemblMetazoa" id="Aqu2.1.16956_001"/>
    </source>
</evidence>
<dbReference type="STRING" id="400682.A0A1X7TQ80"/>
<dbReference type="Gene3D" id="3.20.20.70">
    <property type="entry name" value="Aldolase class I"/>
    <property type="match status" value="1"/>
</dbReference>
<dbReference type="Pfam" id="PF01070">
    <property type="entry name" value="FMN_dh"/>
    <property type="match status" value="1"/>
</dbReference>
<feature type="binding site" evidence="8">
    <location>
        <position position="169"/>
    </location>
    <ligand>
        <name>glyoxylate</name>
        <dbReference type="ChEBI" id="CHEBI:36655"/>
    </ligand>
</feature>